<keyword evidence="8 11" id="KW-0472">Membrane</keyword>
<feature type="compositionally biased region" description="Pro residues" evidence="13">
    <location>
        <begin position="99"/>
        <end position="111"/>
    </location>
</feature>
<keyword evidence="6" id="KW-0732">Signal</keyword>
<comment type="caution">
    <text evidence="16">The sequence shown here is derived from an EMBL/GenBank/DDBJ whole genome shotgun (WGS) entry which is preliminary data.</text>
</comment>
<dbReference type="Gene3D" id="2.170.130.10">
    <property type="entry name" value="TonB-dependent receptor, plug domain"/>
    <property type="match status" value="1"/>
</dbReference>
<evidence type="ECO:0000313" key="17">
    <source>
        <dbReference type="Proteomes" id="UP000430120"/>
    </source>
</evidence>
<dbReference type="InterPro" id="IPR000531">
    <property type="entry name" value="Beta-barrel_TonB"/>
</dbReference>
<feature type="compositionally biased region" description="Basic and acidic residues" evidence="13">
    <location>
        <begin position="299"/>
        <end position="310"/>
    </location>
</feature>
<name>A0A643FA40_IDEDE</name>
<reference evidence="16 17" key="1">
    <citation type="submission" date="2019-09" db="EMBL/GenBank/DDBJ databases">
        <title>Draft genome sequences of 48 bacterial type strains from the CCUG.</title>
        <authorList>
            <person name="Tunovic T."/>
            <person name="Pineiro-Iglesias B."/>
            <person name="Unosson C."/>
            <person name="Inganas E."/>
            <person name="Ohlen M."/>
            <person name="Cardew S."/>
            <person name="Jensie-Markopoulos S."/>
            <person name="Salva-Serra F."/>
            <person name="Jaen-Luchoro D."/>
            <person name="Karlsson R."/>
            <person name="Svensson-Stadler L."/>
            <person name="Chun J."/>
            <person name="Moore E."/>
        </authorList>
    </citation>
    <scope>NUCLEOTIDE SEQUENCE [LARGE SCALE GENOMIC DNA]</scope>
    <source>
        <strain evidence="16 17">CCUG 30977</strain>
    </source>
</reference>
<evidence type="ECO:0000256" key="10">
    <source>
        <dbReference type="ARBA" id="ARBA00023237"/>
    </source>
</evidence>
<dbReference type="GO" id="GO:0015344">
    <property type="term" value="F:siderophore uptake transmembrane transporter activity"/>
    <property type="evidence" value="ECO:0007669"/>
    <property type="project" value="TreeGrafter"/>
</dbReference>
<keyword evidence="7 12" id="KW-0798">TonB box</keyword>
<feature type="domain" description="TonB-dependent receptor-like beta-barrel" evidence="14">
    <location>
        <begin position="352"/>
        <end position="768"/>
    </location>
</feature>
<dbReference type="EMBL" id="VZPB01000085">
    <property type="protein sequence ID" value="KAB0573905.1"/>
    <property type="molecule type" value="Genomic_DNA"/>
</dbReference>
<evidence type="ECO:0000256" key="4">
    <source>
        <dbReference type="ARBA" id="ARBA00022452"/>
    </source>
</evidence>
<evidence type="ECO:0000256" key="2">
    <source>
        <dbReference type="ARBA" id="ARBA00009810"/>
    </source>
</evidence>
<dbReference type="InterPro" id="IPR012910">
    <property type="entry name" value="Plug_dom"/>
</dbReference>
<feature type="domain" description="TonB-dependent receptor plug" evidence="15">
    <location>
        <begin position="136"/>
        <end position="234"/>
    </location>
</feature>
<evidence type="ECO:0000256" key="3">
    <source>
        <dbReference type="ARBA" id="ARBA00022448"/>
    </source>
</evidence>
<keyword evidence="9 16" id="KW-0675">Receptor</keyword>
<evidence type="ECO:0000313" key="16">
    <source>
        <dbReference type="EMBL" id="KAB0573905.1"/>
    </source>
</evidence>
<keyword evidence="17" id="KW-1185">Reference proteome</keyword>
<evidence type="ECO:0000256" key="6">
    <source>
        <dbReference type="ARBA" id="ARBA00022729"/>
    </source>
</evidence>
<keyword evidence="3 11" id="KW-0813">Transport</keyword>
<evidence type="ECO:0000256" key="13">
    <source>
        <dbReference type="SAM" id="MobiDB-lite"/>
    </source>
</evidence>
<evidence type="ECO:0000256" key="11">
    <source>
        <dbReference type="PROSITE-ProRule" id="PRU01360"/>
    </source>
</evidence>
<feature type="region of interest" description="Disordered" evidence="13">
    <location>
        <begin position="95"/>
        <end position="116"/>
    </location>
</feature>
<evidence type="ECO:0000259" key="14">
    <source>
        <dbReference type="Pfam" id="PF00593"/>
    </source>
</evidence>
<gene>
    <name evidence="16" type="ORF">F7Q92_20300</name>
</gene>
<dbReference type="Proteomes" id="UP000430120">
    <property type="component" value="Unassembled WGS sequence"/>
</dbReference>
<dbReference type="InterPro" id="IPR037066">
    <property type="entry name" value="Plug_dom_sf"/>
</dbReference>
<dbReference type="GO" id="GO:0009279">
    <property type="term" value="C:cell outer membrane"/>
    <property type="evidence" value="ECO:0007669"/>
    <property type="project" value="UniProtKB-SubCell"/>
</dbReference>
<evidence type="ECO:0000256" key="12">
    <source>
        <dbReference type="RuleBase" id="RU003357"/>
    </source>
</evidence>
<keyword evidence="5 11" id="KW-0812">Transmembrane</keyword>
<dbReference type="InterPro" id="IPR039426">
    <property type="entry name" value="TonB-dep_rcpt-like"/>
</dbReference>
<evidence type="ECO:0000256" key="5">
    <source>
        <dbReference type="ARBA" id="ARBA00022692"/>
    </source>
</evidence>
<dbReference type="Gene3D" id="2.40.170.20">
    <property type="entry name" value="TonB-dependent receptor, beta-barrel domain"/>
    <property type="match status" value="1"/>
</dbReference>
<organism evidence="16 17">
    <name type="scientific">Ideonella dechloratans</name>
    <dbReference type="NCBI Taxonomy" id="36863"/>
    <lineage>
        <taxon>Bacteria</taxon>
        <taxon>Pseudomonadati</taxon>
        <taxon>Pseudomonadota</taxon>
        <taxon>Betaproteobacteria</taxon>
        <taxon>Burkholderiales</taxon>
        <taxon>Sphaerotilaceae</taxon>
        <taxon>Ideonella</taxon>
    </lineage>
</organism>
<dbReference type="SUPFAM" id="SSF56935">
    <property type="entry name" value="Porins"/>
    <property type="match status" value="1"/>
</dbReference>
<feature type="compositionally biased region" description="Basic and acidic residues" evidence="13">
    <location>
        <begin position="418"/>
        <end position="427"/>
    </location>
</feature>
<evidence type="ECO:0000259" key="15">
    <source>
        <dbReference type="Pfam" id="PF07715"/>
    </source>
</evidence>
<dbReference type="PANTHER" id="PTHR30069">
    <property type="entry name" value="TONB-DEPENDENT OUTER MEMBRANE RECEPTOR"/>
    <property type="match status" value="1"/>
</dbReference>
<feature type="region of interest" description="Disordered" evidence="13">
    <location>
        <begin position="25"/>
        <end position="45"/>
    </location>
</feature>
<dbReference type="PROSITE" id="PS52016">
    <property type="entry name" value="TONB_DEPENDENT_REC_3"/>
    <property type="match status" value="1"/>
</dbReference>
<evidence type="ECO:0000256" key="1">
    <source>
        <dbReference type="ARBA" id="ARBA00004571"/>
    </source>
</evidence>
<dbReference type="OrthoDB" id="8671598at2"/>
<dbReference type="PANTHER" id="PTHR30069:SF29">
    <property type="entry name" value="HEMOGLOBIN AND HEMOGLOBIN-HAPTOGLOBIN-BINDING PROTEIN 1-RELATED"/>
    <property type="match status" value="1"/>
</dbReference>
<keyword evidence="10 11" id="KW-0998">Cell outer membrane</keyword>
<proteinExistence type="inferred from homology"/>
<sequence length="802" mass="87237">MSAILSACVSFDKLGTRQPFTIHSVSPTRALHPPKPSRRQRVLSESSSSEAFLSSTLSWPSRAAQRKFLPLSLLSRHLAAAGLLIGPAWALAQTSPSPAAAPTPPAVPAPAPTEAAPTVQQVQINGNQLSDVEERRRSTAAKIIVGRDEIEKFGDSTVGDLLKRLPGVTLSGTPGRGGNIRMRGLGGGYTQILLDGERVQGGLSLDSIDPDQIERIEILRAPTAETGARAIAGTINIITREGFTKRRNEVRASIGLENGRVQPRASWSREDTLGPMNYNVTLSAFRFDRADASQVHTVNDTDDRTEDKRSNSARNGVHLGSKLQWKLDGGDTLMLMPMVVYSSGSSHGDSSFEPGALGTLPYSASASKTDSEFSLARVNSQWRGRAGEGNLELKAGVGQSRNLSHSWTTEFDSAQGGDQREDDRSQGVERTGNASAKYSLLLENDHSLVTGFESEYARRNQTSQQLTNGVPATADYGDDYLANSLRLAGYAQDEWNISPQWAAYAGLRWEGIRTQSQGSDDVNHRNLSSVWTPLLHAVYKFDPKRRDQIRISLTRSYRSPDLSDLIGTTWLAKGTNSETNPDKAGNPNLKPELATGVDLAYEVYLDDGGMLSANLFARRISDLMRTLTTAVPQGDGSTRWVASPQNIGNASTQGIELEAKFRLSTLWADAPAVDLRSNASLYQSRVDGVPGPDNRLSQQAAGSLNLGADYKIPRTPVTVGGNVNWTPGYRTRLSENQWAVQSPKRVIDLYGLYQFTPNARVRLSASNLDPRWVETASTVGEETATTTSRSYINWALQLEMKL</sequence>
<feature type="region of interest" description="Disordered" evidence="13">
    <location>
        <begin position="296"/>
        <end position="315"/>
    </location>
</feature>
<comment type="subcellular location">
    <subcellularLocation>
        <location evidence="1 11">Cell outer membrane</location>
        <topology evidence="1 11">Multi-pass membrane protein</topology>
    </subcellularLocation>
</comment>
<protein>
    <submittedName>
        <fullName evidence="16">TonB-dependent receptor</fullName>
    </submittedName>
</protein>
<evidence type="ECO:0000256" key="8">
    <source>
        <dbReference type="ARBA" id="ARBA00023136"/>
    </source>
</evidence>
<dbReference type="CDD" id="cd01347">
    <property type="entry name" value="ligand_gated_channel"/>
    <property type="match status" value="1"/>
</dbReference>
<evidence type="ECO:0000256" key="7">
    <source>
        <dbReference type="ARBA" id="ARBA00023077"/>
    </source>
</evidence>
<keyword evidence="4 11" id="KW-1134">Transmembrane beta strand</keyword>
<dbReference type="Pfam" id="PF00593">
    <property type="entry name" value="TonB_dep_Rec_b-barrel"/>
    <property type="match status" value="1"/>
</dbReference>
<dbReference type="AlphaFoldDB" id="A0A643FA40"/>
<dbReference type="GO" id="GO:0044718">
    <property type="term" value="P:siderophore transmembrane transport"/>
    <property type="evidence" value="ECO:0007669"/>
    <property type="project" value="TreeGrafter"/>
</dbReference>
<feature type="region of interest" description="Disordered" evidence="13">
    <location>
        <begin position="404"/>
        <end position="432"/>
    </location>
</feature>
<dbReference type="Pfam" id="PF07715">
    <property type="entry name" value="Plug"/>
    <property type="match status" value="1"/>
</dbReference>
<accession>A0A643FA40</accession>
<comment type="similarity">
    <text evidence="2 11 12">Belongs to the TonB-dependent receptor family.</text>
</comment>
<evidence type="ECO:0000256" key="9">
    <source>
        <dbReference type="ARBA" id="ARBA00023170"/>
    </source>
</evidence>
<dbReference type="InterPro" id="IPR036942">
    <property type="entry name" value="Beta-barrel_TonB_sf"/>
</dbReference>